<dbReference type="InterPro" id="IPR001017">
    <property type="entry name" value="DH_E1"/>
</dbReference>
<keyword evidence="4" id="KW-0560">Oxidoreductase</keyword>
<proteinExistence type="predicted"/>
<dbReference type="EMBL" id="CP013140">
    <property type="protein sequence ID" value="ALN58399.1"/>
    <property type="molecule type" value="Genomic_DNA"/>
</dbReference>
<feature type="domain" description="Transketolase-like pyrimidine-binding" evidence="6">
    <location>
        <begin position="435"/>
        <end position="616"/>
    </location>
</feature>
<name>A0A0S2DJE5_LYSEN</name>
<dbReference type="SUPFAM" id="SSF52922">
    <property type="entry name" value="TK C-terminal domain-like"/>
    <property type="match status" value="1"/>
</dbReference>
<evidence type="ECO:0000259" key="6">
    <source>
        <dbReference type="SMART" id="SM00861"/>
    </source>
</evidence>
<dbReference type="AlphaFoldDB" id="A0A0S2DJE5"/>
<dbReference type="GO" id="GO:0007584">
    <property type="term" value="P:response to nutrient"/>
    <property type="evidence" value="ECO:0007669"/>
    <property type="project" value="TreeGrafter"/>
</dbReference>
<dbReference type="SMART" id="SM00861">
    <property type="entry name" value="Transket_pyr"/>
    <property type="match status" value="1"/>
</dbReference>
<evidence type="ECO:0000256" key="3">
    <source>
        <dbReference type="ARBA" id="ARBA00012277"/>
    </source>
</evidence>
<organism evidence="7 8">
    <name type="scientific">Lysobacter enzymogenes</name>
    <dbReference type="NCBI Taxonomy" id="69"/>
    <lineage>
        <taxon>Bacteria</taxon>
        <taxon>Pseudomonadati</taxon>
        <taxon>Pseudomonadota</taxon>
        <taxon>Gammaproteobacteria</taxon>
        <taxon>Lysobacterales</taxon>
        <taxon>Lysobacteraceae</taxon>
        <taxon>Lysobacter</taxon>
    </lineage>
</organism>
<protein>
    <recommendedName>
        <fullName evidence="3">3-methyl-2-oxobutanoate dehydrogenase (2-methylpropanoyl-transferring)</fullName>
        <ecNumber evidence="3">1.2.4.4</ecNumber>
    </recommendedName>
</protein>
<dbReference type="InterPro" id="IPR029061">
    <property type="entry name" value="THDP-binding"/>
</dbReference>
<accession>A0A0S2DJE5</accession>
<dbReference type="InterPro" id="IPR005475">
    <property type="entry name" value="Transketolase-like_Pyr-bd"/>
</dbReference>
<evidence type="ECO:0000313" key="8">
    <source>
        <dbReference type="Proteomes" id="UP000061569"/>
    </source>
</evidence>
<gene>
    <name evidence="7" type="primary">tkB</name>
    <name evidence="7" type="ORF">GLE_3052</name>
</gene>
<dbReference type="GO" id="GO:0003863">
    <property type="term" value="F:branched-chain 2-oxo acid dehydrogenase activity"/>
    <property type="evidence" value="ECO:0007669"/>
    <property type="project" value="UniProtKB-EC"/>
</dbReference>
<sequence>MSAQPQSSIFSQMPNFNPVASPIPARMKGLNRAEICDVNFVEFVKAWNGRGDARPAPEEAILDGSALDARGFRELFESQLISRHLDLMARVLRVQNKVFYTIGSSGHEGNAMVARAARHTDPAFLHYRSGGFMAERFRKLPGMDPVMDSALSFAASAEDPASGGRHKVWGSKPLWVLPQTSTIASHLPKALGTAVAIETARRLGHALPIPDDSIAICSFGDASANHATAQTAFNAAAWTAYQKLPAPVLFVCEDNGIGISVKTPGGWIGNRFRNMDGLDYFAADGLDLASGYADVQRAVAHCRGTRRPTFLHLRTTRIMGHAGTDFEIEWRPVEELCAVEASDPLLRSAAIALESGLMSKDEVLALYEATRARCFAAAEDADRRPKIETLEHVIAPLAPYTPDAVQAEAQRADYAERRLQAFGSEAKLPEAQPPRHLAIQINNALHDLFAKYPETLLFGEDVAQKGGVYTVTKGLQKAFGPRRVFNTLLDETMILGLAQGFANVGLLPIPEIQYLAYFHNACDQIRGEAASLQFFSDNQYRNPMVVRIAGLGYQRGFGGHFHNDNSITALRDIPGLVVGCPSRGDDAATMLRTLTALAKVDGRVAVFLEPIALYMTKDLYEAGDGKWLTTYPSPDQAMTLGEGRVYAPEDGSEGDDLVIFTYGNGVPMSLRAARRIEQAHGWKARVVDLRWLVPLNDAYIAEQARGAKRVIVVDEGRRSAGVGEGVITALAEAGFGGVPLQRVVGVDTYTPLAGAAFLVIPGDDDIVRAADALAQG</sequence>
<reference evidence="7 8" key="1">
    <citation type="submission" date="2015-11" db="EMBL/GenBank/DDBJ databases">
        <title>Genome sequences of Lysobacter enzymogenes strain C3 and Lysobacter antibioticus ATCC 29479.</title>
        <authorList>
            <person name="Kobayashi D.Y."/>
        </authorList>
    </citation>
    <scope>NUCLEOTIDE SEQUENCE [LARGE SCALE GENOMIC DNA]</scope>
    <source>
        <strain evidence="7 8">C3</strain>
    </source>
</reference>
<dbReference type="InterPro" id="IPR009014">
    <property type="entry name" value="Transketo_C/PFOR_II"/>
</dbReference>
<dbReference type="KEGG" id="lez:GLE_3052"/>
<dbReference type="STRING" id="69.GLE_3052"/>
<evidence type="ECO:0000256" key="1">
    <source>
        <dbReference type="ARBA" id="ARBA00001964"/>
    </source>
</evidence>
<dbReference type="PANTHER" id="PTHR42980:SF1">
    <property type="entry name" value="2-OXOISOVALERATE DEHYDROGENASE SUBUNIT BETA, MITOCHONDRIAL"/>
    <property type="match status" value="1"/>
</dbReference>
<dbReference type="Pfam" id="PF00676">
    <property type="entry name" value="E1_dh"/>
    <property type="match status" value="1"/>
</dbReference>
<evidence type="ECO:0000256" key="5">
    <source>
        <dbReference type="ARBA" id="ARBA00023052"/>
    </source>
</evidence>
<dbReference type="Gene3D" id="3.40.50.970">
    <property type="match status" value="2"/>
</dbReference>
<dbReference type="SUPFAM" id="SSF52518">
    <property type="entry name" value="Thiamin diphosphate-binding fold (THDP-binding)"/>
    <property type="match status" value="2"/>
</dbReference>
<evidence type="ECO:0000256" key="4">
    <source>
        <dbReference type="ARBA" id="ARBA00023002"/>
    </source>
</evidence>
<dbReference type="EC" id="1.2.4.4" evidence="3"/>
<evidence type="ECO:0000313" key="7">
    <source>
        <dbReference type="EMBL" id="ALN58399.1"/>
    </source>
</evidence>
<keyword evidence="5" id="KW-0786">Thiamine pyrophosphate</keyword>
<dbReference type="Proteomes" id="UP000061569">
    <property type="component" value="Chromosome"/>
</dbReference>
<dbReference type="Pfam" id="PF02779">
    <property type="entry name" value="Transket_pyr"/>
    <property type="match status" value="1"/>
</dbReference>
<dbReference type="Gene3D" id="3.40.50.920">
    <property type="match status" value="1"/>
</dbReference>
<dbReference type="Pfam" id="PF02780">
    <property type="entry name" value="Transketolase_C"/>
    <property type="match status" value="1"/>
</dbReference>
<dbReference type="GO" id="GO:0009083">
    <property type="term" value="P:branched-chain amino acid catabolic process"/>
    <property type="evidence" value="ECO:0007669"/>
    <property type="project" value="TreeGrafter"/>
</dbReference>
<dbReference type="InterPro" id="IPR033248">
    <property type="entry name" value="Transketolase_C"/>
</dbReference>
<evidence type="ECO:0000256" key="2">
    <source>
        <dbReference type="ARBA" id="ARBA00003906"/>
    </source>
</evidence>
<comment type="function">
    <text evidence="2">E1 component of the 2-oxoglutarate dehydrogenase (OGDH) complex which catalyzes the decarboxylation of 2-oxoglutarate, the first step in the conversion of 2-oxoglutarate to succinyl-CoA and CO(2).</text>
</comment>
<comment type="cofactor">
    <cofactor evidence="1">
        <name>thiamine diphosphate</name>
        <dbReference type="ChEBI" id="CHEBI:58937"/>
    </cofactor>
</comment>
<dbReference type="PATRIC" id="fig|69.6.peg.3012"/>
<dbReference type="PANTHER" id="PTHR42980">
    <property type="entry name" value="2-OXOISOVALERATE DEHYDROGENASE SUBUNIT BETA-RELATED"/>
    <property type="match status" value="1"/>
</dbReference>